<dbReference type="OrthoDB" id="425114at2759"/>
<dbReference type="Proteomes" id="UP000030151">
    <property type="component" value="Unassembled WGS sequence"/>
</dbReference>
<dbReference type="PANTHER" id="PTHR43713:SF3">
    <property type="entry name" value="GLUTAMATE-1-SEMIALDEHYDE 2,1-AMINOMUTASE 1, CHLOROPLASTIC-RELATED"/>
    <property type="match status" value="1"/>
</dbReference>
<organism evidence="4 5">
    <name type="scientific">Metarhizium robertsii</name>
    <dbReference type="NCBI Taxonomy" id="568076"/>
    <lineage>
        <taxon>Eukaryota</taxon>
        <taxon>Fungi</taxon>
        <taxon>Dikarya</taxon>
        <taxon>Ascomycota</taxon>
        <taxon>Pezizomycotina</taxon>
        <taxon>Sordariomycetes</taxon>
        <taxon>Hypocreomycetidae</taxon>
        <taxon>Hypocreales</taxon>
        <taxon>Clavicipitaceae</taxon>
        <taxon>Metarhizium</taxon>
    </lineage>
</organism>
<sequence>MSALQELGTTLEHARARYIQQNPKSKALHAEASNSLPGGNTRAVLHADPFPLYIKSGHGYQVTSEDGTTYTDFTGEFTAALYGHSSPVIRKTITTVLTTIGLNLSGTTRAEQSLASAICARFNVSKVRFTNSGTEANLQALAAARRFTKKRKVVVFGGAYHGGVLGFAGGKPAANNVDLDDWIVAKYNDVDGATRAIQDEGVAAVLLEAMQGAGGCIVATEEFLKAIEDAARKAGVVFIMDEVMTSRLCAHGLASIRGVTPDLKTFGKWLGGGITFGAFGGREDMMAAYDPSQPGSLPHSGTFNNNTLAMHAGYAGLTEIYTPSVANEFTALGTEFLGRLNEASRDSILCFTGLGTVMTAHFPVNGEKDIRDGDDVEERSELKELFWLEMLEKGFWVARRGFIALILGTPRRELDRFVDAVEAFIRRYEAFLRTTVG</sequence>
<proteinExistence type="inferred from homology"/>
<dbReference type="Gene3D" id="3.90.1150.10">
    <property type="entry name" value="Aspartate Aminotransferase, domain 1"/>
    <property type="match status" value="1"/>
</dbReference>
<evidence type="ECO:0000256" key="3">
    <source>
        <dbReference type="RuleBase" id="RU003560"/>
    </source>
</evidence>
<evidence type="ECO:0000313" key="4">
    <source>
        <dbReference type="EMBL" id="EXV02554.1"/>
    </source>
</evidence>
<dbReference type="GO" id="GO:0008483">
    <property type="term" value="F:transaminase activity"/>
    <property type="evidence" value="ECO:0007669"/>
    <property type="project" value="UniProtKB-KW"/>
</dbReference>
<gene>
    <name evidence="4" type="ORF">X797_003675</name>
</gene>
<comment type="similarity">
    <text evidence="3">Belongs to the class-III pyridoxal-phosphate-dependent aminotransferase family.</text>
</comment>
<evidence type="ECO:0000313" key="5">
    <source>
        <dbReference type="Proteomes" id="UP000030151"/>
    </source>
</evidence>
<dbReference type="Pfam" id="PF00202">
    <property type="entry name" value="Aminotran_3"/>
    <property type="match status" value="1"/>
</dbReference>
<dbReference type="HOGENOM" id="CLU_016922_1_2_1"/>
<dbReference type="InterPro" id="IPR015424">
    <property type="entry name" value="PyrdxlP-dep_Trfase"/>
</dbReference>
<dbReference type="GO" id="GO:0030170">
    <property type="term" value="F:pyridoxal phosphate binding"/>
    <property type="evidence" value="ECO:0007669"/>
    <property type="project" value="InterPro"/>
</dbReference>
<reference evidence="4 5" key="1">
    <citation type="submission" date="2014-02" db="EMBL/GenBank/DDBJ databases">
        <title>The genome sequence of the entomopathogenic fungus Metarhizium robertsii ARSEF 2575.</title>
        <authorList>
            <person name="Giuliano Garisto Donzelli B."/>
            <person name="Roe B.A."/>
            <person name="Macmil S.L."/>
            <person name="Krasnoff S.B."/>
            <person name="Gibson D.M."/>
        </authorList>
    </citation>
    <scope>NUCLEOTIDE SEQUENCE [LARGE SCALE GENOMIC DNA]</scope>
    <source>
        <strain evidence="4 5">ARSEF 2575</strain>
    </source>
</reference>
<dbReference type="EMBL" id="JELW01000004">
    <property type="protein sequence ID" value="EXV02554.1"/>
    <property type="molecule type" value="Genomic_DNA"/>
</dbReference>
<evidence type="ECO:0000256" key="1">
    <source>
        <dbReference type="ARBA" id="ARBA00001933"/>
    </source>
</evidence>
<dbReference type="InterPro" id="IPR005814">
    <property type="entry name" value="Aminotrans_3"/>
</dbReference>
<comment type="caution">
    <text evidence="4">The sequence shown here is derived from an EMBL/GenBank/DDBJ whole genome shotgun (WGS) entry which is preliminary data.</text>
</comment>
<keyword evidence="4" id="KW-0032">Aminotransferase</keyword>
<keyword evidence="2 3" id="KW-0663">Pyridoxal phosphate</keyword>
<dbReference type="SUPFAM" id="SSF53383">
    <property type="entry name" value="PLP-dependent transferases"/>
    <property type="match status" value="1"/>
</dbReference>
<dbReference type="eggNOG" id="KOG1401">
    <property type="taxonomic scope" value="Eukaryota"/>
</dbReference>
<dbReference type="Gene3D" id="3.40.640.10">
    <property type="entry name" value="Type I PLP-dependent aspartate aminotransferase-like (Major domain)"/>
    <property type="match status" value="1"/>
</dbReference>
<accession>A0A0A1UXB7</accession>
<evidence type="ECO:0000256" key="2">
    <source>
        <dbReference type="ARBA" id="ARBA00022898"/>
    </source>
</evidence>
<comment type="cofactor">
    <cofactor evidence="1">
        <name>pyridoxal 5'-phosphate</name>
        <dbReference type="ChEBI" id="CHEBI:597326"/>
    </cofactor>
</comment>
<dbReference type="InterPro" id="IPR015421">
    <property type="entry name" value="PyrdxlP-dep_Trfase_major"/>
</dbReference>
<name>A0A0A1UXB7_9HYPO</name>
<dbReference type="AlphaFoldDB" id="A0A0A1UXB7"/>
<dbReference type="PANTHER" id="PTHR43713">
    <property type="entry name" value="GLUTAMATE-1-SEMIALDEHYDE 2,1-AMINOMUTASE"/>
    <property type="match status" value="1"/>
</dbReference>
<protein>
    <submittedName>
        <fullName evidence="4">Glutamate-1-semialdehyde aminotransferase</fullName>
    </submittedName>
</protein>
<keyword evidence="4" id="KW-0808">Transferase</keyword>
<dbReference type="InterPro" id="IPR015422">
    <property type="entry name" value="PyrdxlP-dep_Trfase_small"/>
</dbReference>